<dbReference type="PROSITE" id="PS50158">
    <property type="entry name" value="ZF_CCHC"/>
    <property type="match status" value="1"/>
</dbReference>
<feature type="region of interest" description="Disordered" evidence="2">
    <location>
        <begin position="393"/>
        <end position="420"/>
    </location>
</feature>
<dbReference type="SUPFAM" id="SSF57756">
    <property type="entry name" value="Retrovirus zinc finger-like domains"/>
    <property type="match status" value="1"/>
</dbReference>
<evidence type="ECO:0000313" key="5">
    <source>
        <dbReference type="Proteomes" id="UP000652761"/>
    </source>
</evidence>
<accession>A0A843WMQ1</accession>
<reference evidence="4" key="1">
    <citation type="submission" date="2017-07" db="EMBL/GenBank/DDBJ databases">
        <title>Taro Niue Genome Assembly and Annotation.</title>
        <authorList>
            <person name="Atibalentja N."/>
            <person name="Keating K."/>
            <person name="Fields C.J."/>
        </authorList>
    </citation>
    <scope>NUCLEOTIDE SEQUENCE</scope>
    <source>
        <strain evidence="4">Niue_2</strain>
        <tissue evidence="4">Leaf</tissue>
    </source>
</reference>
<name>A0A843WMQ1_COLES</name>
<evidence type="ECO:0000256" key="2">
    <source>
        <dbReference type="SAM" id="MobiDB-lite"/>
    </source>
</evidence>
<keyword evidence="1" id="KW-0479">Metal-binding</keyword>
<dbReference type="GO" id="GO:0003676">
    <property type="term" value="F:nucleic acid binding"/>
    <property type="evidence" value="ECO:0007669"/>
    <property type="project" value="InterPro"/>
</dbReference>
<feature type="compositionally biased region" description="Basic and acidic residues" evidence="2">
    <location>
        <begin position="325"/>
        <end position="344"/>
    </location>
</feature>
<proteinExistence type="predicted"/>
<gene>
    <name evidence="4" type="ORF">Taro_041796</name>
</gene>
<keyword evidence="5" id="KW-1185">Reference proteome</keyword>
<keyword evidence="1" id="KW-0862">Zinc</keyword>
<dbReference type="InterPro" id="IPR036875">
    <property type="entry name" value="Znf_CCHC_sf"/>
</dbReference>
<evidence type="ECO:0000313" key="4">
    <source>
        <dbReference type="EMBL" id="MQM08936.1"/>
    </source>
</evidence>
<dbReference type="EMBL" id="NMUH01004245">
    <property type="protein sequence ID" value="MQM08936.1"/>
    <property type="molecule type" value="Genomic_DNA"/>
</dbReference>
<keyword evidence="1" id="KW-0863">Zinc-finger</keyword>
<dbReference type="InterPro" id="IPR001878">
    <property type="entry name" value="Znf_CCHC"/>
</dbReference>
<dbReference type="OrthoDB" id="6494762at2759"/>
<comment type="caution">
    <text evidence="4">The sequence shown here is derived from an EMBL/GenBank/DDBJ whole genome shotgun (WGS) entry which is preliminary data.</text>
</comment>
<feature type="region of interest" description="Disordered" evidence="2">
    <location>
        <begin position="325"/>
        <end position="350"/>
    </location>
</feature>
<dbReference type="Gene3D" id="4.10.60.10">
    <property type="entry name" value="Zinc finger, CCHC-type"/>
    <property type="match status" value="1"/>
</dbReference>
<organism evidence="4 5">
    <name type="scientific">Colocasia esculenta</name>
    <name type="common">Wild taro</name>
    <name type="synonym">Arum esculentum</name>
    <dbReference type="NCBI Taxonomy" id="4460"/>
    <lineage>
        <taxon>Eukaryota</taxon>
        <taxon>Viridiplantae</taxon>
        <taxon>Streptophyta</taxon>
        <taxon>Embryophyta</taxon>
        <taxon>Tracheophyta</taxon>
        <taxon>Spermatophyta</taxon>
        <taxon>Magnoliopsida</taxon>
        <taxon>Liliopsida</taxon>
        <taxon>Araceae</taxon>
        <taxon>Aroideae</taxon>
        <taxon>Colocasieae</taxon>
        <taxon>Colocasia</taxon>
    </lineage>
</organism>
<evidence type="ECO:0000256" key="1">
    <source>
        <dbReference type="PROSITE-ProRule" id="PRU00047"/>
    </source>
</evidence>
<feature type="domain" description="CCHC-type" evidence="3">
    <location>
        <begin position="436"/>
        <end position="449"/>
    </location>
</feature>
<dbReference type="Proteomes" id="UP000652761">
    <property type="component" value="Unassembled WGS sequence"/>
</dbReference>
<evidence type="ECO:0000259" key="3">
    <source>
        <dbReference type="PROSITE" id="PS50158"/>
    </source>
</evidence>
<sequence length="548" mass="63500">MTEAKSKEQWARGNKTLFNKFLLAKSAKFPPRDHPLTLSEWFQILHKDTWAPFVQKEIKMIRHFQMFNNYRYLNNLPEVQLGQFRQAIRSLGSHDAHTDAIKVDFATLKLPEVVFLPPLHSLIMDSYVGSIIFEHFARVMGRIHVQRGNLVAFNRFLFREYIQGHISSEVLAPLLSKCERLSPTEWARFYPLSAQQLDDLNASQAREHKPSVLAAEFLDMNSIHLVRDPFAVWVERYKVYVAMRLELKQKQIFYPVSIDQFLSYASFGKIMLFLFVLRREDLLVTGGFIPFVLKEDLGSRVLYSSSGCEEKASCGWMYKKKTEEEEKKRKEEEEKKKKEGEEEKKRKRHHAQYITQLAPLDIQTYAKMVKKAQLLEDATNFTDYIKGKFVKKEMTSGQSSAKPNNGKKRPFNITEGSSQERKPKVFVLNTPAKSNCKHCDKPGHTADECWKKVGACLRCGSRKHRIPNLFLVLAQPCVITGKAAFTRPSRQYLYRDLITTDLSSRSAARSARTRRVPFMPLPRSERLFCPTCETDDDTYTQEDGNDQE</sequence>
<dbReference type="GO" id="GO:0008270">
    <property type="term" value="F:zinc ion binding"/>
    <property type="evidence" value="ECO:0007669"/>
    <property type="project" value="UniProtKB-KW"/>
</dbReference>
<protein>
    <recommendedName>
        <fullName evidence="3">CCHC-type domain-containing protein</fullName>
    </recommendedName>
</protein>
<dbReference type="AlphaFoldDB" id="A0A843WMQ1"/>